<dbReference type="RefSeq" id="WP_026989877.1">
    <property type="nucleotide sequence ID" value="NZ_AUGP01000003.1"/>
</dbReference>
<feature type="signal peptide" evidence="1">
    <location>
        <begin position="1"/>
        <end position="19"/>
    </location>
</feature>
<evidence type="ECO:0000313" key="2">
    <source>
        <dbReference type="EMBL" id="KGO91596.1"/>
    </source>
</evidence>
<keyword evidence="3" id="KW-1185">Reference proteome</keyword>
<dbReference type="Proteomes" id="UP000030111">
    <property type="component" value="Unassembled WGS sequence"/>
</dbReference>
<keyword evidence="1" id="KW-0732">Signal</keyword>
<name>A0A0A2MJ41_9FLAO</name>
<sequence length="287" mass="31549">MKNLLVALIVLCSSASLFAQTDDNNNPIFNSVILGTDTVDGLTVMYNYYTLKNNIENKNSSVYIDDKPSLAETIDAAQTLPSDFFVIMRGQEVVSLLLFTASPKIEFMLMDIKTGASKNFSPALQGTLTQNRANELLTEKYAANTKIKGDKLTFNNAQFKIITTADIKKEAAAIIKNEKLKDATSTGIQVLSQMQIKENIIKESAKGGKLDFFTPIIGIENNGVQIKPGIFETNMGVALYKWGRAAFDAGVNTVDDALAIYAETKGRPVSKKETLYIKMGFEKTLEK</sequence>
<dbReference type="AlphaFoldDB" id="A0A0A2MJ41"/>
<evidence type="ECO:0000256" key="1">
    <source>
        <dbReference type="SAM" id="SignalP"/>
    </source>
</evidence>
<organism evidence="2 3">
    <name type="scientific">Flavobacterium subsaxonicum WB 4.1-42 = DSM 21790</name>
    <dbReference type="NCBI Taxonomy" id="1121898"/>
    <lineage>
        <taxon>Bacteria</taxon>
        <taxon>Pseudomonadati</taxon>
        <taxon>Bacteroidota</taxon>
        <taxon>Flavobacteriia</taxon>
        <taxon>Flavobacteriales</taxon>
        <taxon>Flavobacteriaceae</taxon>
        <taxon>Flavobacterium</taxon>
    </lineage>
</organism>
<dbReference type="OrthoDB" id="1242346at2"/>
<dbReference type="EMBL" id="JRLY01000017">
    <property type="protein sequence ID" value="KGO91596.1"/>
    <property type="molecule type" value="Genomic_DNA"/>
</dbReference>
<reference evidence="2 3" key="1">
    <citation type="submission" date="2013-09" db="EMBL/GenBank/DDBJ databases">
        <authorList>
            <person name="Zeng Z."/>
            <person name="Chen C."/>
        </authorList>
    </citation>
    <scope>NUCLEOTIDE SEQUENCE [LARGE SCALE GENOMIC DNA]</scope>
    <source>
        <strain evidence="2 3">WB 4.1-42</strain>
    </source>
</reference>
<proteinExistence type="predicted"/>
<accession>A0A0A2MJ41</accession>
<gene>
    <name evidence="2" type="ORF">Q766_17155</name>
</gene>
<evidence type="ECO:0000313" key="3">
    <source>
        <dbReference type="Proteomes" id="UP000030111"/>
    </source>
</evidence>
<dbReference type="eggNOG" id="ENOG502ZH45">
    <property type="taxonomic scope" value="Bacteria"/>
</dbReference>
<comment type="caution">
    <text evidence="2">The sequence shown here is derived from an EMBL/GenBank/DDBJ whole genome shotgun (WGS) entry which is preliminary data.</text>
</comment>
<protein>
    <submittedName>
        <fullName evidence="2">Uncharacterized protein</fullName>
    </submittedName>
</protein>
<feature type="chain" id="PRO_5001992427" evidence="1">
    <location>
        <begin position="20"/>
        <end position="287"/>
    </location>
</feature>
<dbReference type="STRING" id="1121898.GCA_000422725_03791"/>